<dbReference type="Proteomes" id="UP001597214">
    <property type="component" value="Unassembled WGS sequence"/>
</dbReference>
<reference evidence="4" key="1">
    <citation type="journal article" date="2019" name="Int. J. Syst. Evol. Microbiol.">
        <title>The Global Catalogue of Microorganisms (GCM) 10K type strain sequencing project: providing services to taxonomists for standard genome sequencing and annotation.</title>
        <authorList>
            <consortium name="The Broad Institute Genomics Platform"/>
            <consortium name="The Broad Institute Genome Sequencing Center for Infectious Disease"/>
            <person name="Wu L."/>
            <person name="Ma J."/>
        </authorList>
    </citation>
    <scope>NUCLEOTIDE SEQUENCE [LARGE SCALE GENOMIC DNA]</scope>
    <source>
        <strain evidence="4">CCUG 49339</strain>
    </source>
</reference>
<dbReference type="EMBL" id="JBHUEM010000003">
    <property type="protein sequence ID" value="MFD1735399.1"/>
    <property type="molecule type" value="Genomic_DNA"/>
</dbReference>
<accession>A0ABW4LL15</accession>
<dbReference type="GO" id="GO:0016787">
    <property type="term" value="F:hydrolase activity"/>
    <property type="evidence" value="ECO:0007669"/>
    <property type="project" value="UniProtKB-KW"/>
</dbReference>
<sequence length="221" mass="25905">MITQFLIVLLIFFTAFYLSQLIRSKIRDFRFASLIRNSLFFIPFLLPLLLTGAPSISFEFEKTFFLSLLLVILISLLGFGILFKEYEVYLNTDVYYLIKPLPLHKLIVMEFSLIGSAIVEEIFYRYALFEMMNKWNAIFSILVISLLFAGVHYLQKDTRKSFTLKTYLILFFISLGWSISYIITGNILIPIIGHLFFNLPNIVITFLQYFVPKKIQQKLEV</sequence>
<keyword evidence="1" id="KW-0472">Membrane</keyword>
<feature type="transmembrane region" description="Helical" evidence="1">
    <location>
        <begin position="34"/>
        <end position="58"/>
    </location>
</feature>
<dbReference type="EC" id="3.4.-.-" evidence="3"/>
<evidence type="ECO:0000256" key="1">
    <source>
        <dbReference type="SAM" id="Phobius"/>
    </source>
</evidence>
<keyword evidence="1" id="KW-1133">Transmembrane helix</keyword>
<evidence type="ECO:0000313" key="3">
    <source>
        <dbReference type="EMBL" id="MFD1735399.1"/>
    </source>
</evidence>
<evidence type="ECO:0000313" key="4">
    <source>
        <dbReference type="Proteomes" id="UP001597214"/>
    </source>
</evidence>
<proteinExistence type="predicted"/>
<feature type="transmembrane region" description="Helical" evidence="1">
    <location>
        <begin position="64"/>
        <end position="83"/>
    </location>
</feature>
<feature type="transmembrane region" description="Helical" evidence="1">
    <location>
        <begin position="6"/>
        <end position="22"/>
    </location>
</feature>
<feature type="transmembrane region" description="Helical" evidence="1">
    <location>
        <begin position="166"/>
        <end position="183"/>
    </location>
</feature>
<organism evidence="3 4">
    <name type="scientific">Bacillus salitolerans</name>
    <dbReference type="NCBI Taxonomy" id="1437434"/>
    <lineage>
        <taxon>Bacteria</taxon>
        <taxon>Bacillati</taxon>
        <taxon>Bacillota</taxon>
        <taxon>Bacilli</taxon>
        <taxon>Bacillales</taxon>
        <taxon>Bacillaceae</taxon>
        <taxon>Bacillus</taxon>
    </lineage>
</organism>
<dbReference type="InterPro" id="IPR003675">
    <property type="entry name" value="Rce1/LyrA-like_dom"/>
</dbReference>
<keyword evidence="3" id="KW-0378">Hydrolase</keyword>
<name>A0ABW4LL15_9BACI</name>
<gene>
    <name evidence="3" type="ORF">ACFSCX_02370</name>
</gene>
<keyword evidence="4" id="KW-1185">Reference proteome</keyword>
<evidence type="ECO:0000259" key="2">
    <source>
        <dbReference type="Pfam" id="PF02517"/>
    </source>
</evidence>
<feature type="domain" description="CAAX prenyl protease 2/Lysostaphin resistance protein A-like" evidence="2">
    <location>
        <begin position="105"/>
        <end position="199"/>
    </location>
</feature>
<comment type="caution">
    <text evidence="3">The sequence shown here is derived from an EMBL/GenBank/DDBJ whole genome shotgun (WGS) entry which is preliminary data.</text>
</comment>
<protein>
    <submittedName>
        <fullName evidence="3">CPBP family intramembrane glutamic endopeptidase</fullName>
        <ecNumber evidence="3">3.4.-.-</ecNumber>
    </submittedName>
</protein>
<dbReference type="Pfam" id="PF02517">
    <property type="entry name" value="Rce1-like"/>
    <property type="match status" value="1"/>
</dbReference>
<keyword evidence="1" id="KW-0812">Transmembrane</keyword>
<feature type="transmembrane region" description="Helical" evidence="1">
    <location>
        <begin position="189"/>
        <end position="211"/>
    </location>
</feature>
<feature type="transmembrane region" description="Helical" evidence="1">
    <location>
        <begin position="135"/>
        <end position="154"/>
    </location>
</feature>
<dbReference type="RefSeq" id="WP_377926498.1">
    <property type="nucleotide sequence ID" value="NZ_JBHUEM010000003.1"/>
</dbReference>